<dbReference type="Proteomes" id="UP000030764">
    <property type="component" value="Unassembled WGS sequence"/>
</dbReference>
<name>A0A085M3K2_9BILA</name>
<dbReference type="Proteomes" id="UP000030758">
    <property type="component" value="Unassembled WGS sequence"/>
</dbReference>
<keyword evidence="3" id="KW-1185">Reference proteome</keyword>
<protein>
    <submittedName>
        <fullName evidence="1">Uncharacterized protein</fullName>
    </submittedName>
</protein>
<accession>A0A085M3K2</accession>
<evidence type="ECO:0000313" key="1">
    <source>
        <dbReference type="EMBL" id="KFD51798.1"/>
    </source>
</evidence>
<proteinExistence type="predicted"/>
<sequence length="201" mass="22391">MSIDGFLAKKRDKSSRKAINCFAERDASHMDADFVLWPFVAVLNFFPSSQLFRVGRNWTIDEGKDKLHFLAPSTGGRLFKSFDCSTEQYPPLARTIFGRCPNADKKKRNLPSASPYCAEFSVAFGWSLGRRVATSVKAIGWLKDSNVAALQVNSGKGVILLFFSLDSSKDAAFWSPNSTCKKQNWSALNFCSFLHSNALLL</sequence>
<evidence type="ECO:0000313" key="3">
    <source>
        <dbReference type="Proteomes" id="UP000030764"/>
    </source>
</evidence>
<reference evidence="1 3" key="1">
    <citation type="journal article" date="2014" name="Nat. Genet.">
        <title>Genome and transcriptome of the porcine whipworm Trichuris suis.</title>
        <authorList>
            <person name="Jex A.R."/>
            <person name="Nejsum P."/>
            <person name="Schwarz E.M."/>
            <person name="Hu L."/>
            <person name="Young N.D."/>
            <person name="Hall R.S."/>
            <person name="Korhonen P.K."/>
            <person name="Liao S."/>
            <person name="Thamsborg S."/>
            <person name="Xia J."/>
            <person name="Xu P."/>
            <person name="Wang S."/>
            <person name="Scheerlinck J.P."/>
            <person name="Hofmann A."/>
            <person name="Sternberg P.W."/>
            <person name="Wang J."/>
            <person name="Gasser R.B."/>
        </authorList>
    </citation>
    <scope>NUCLEOTIDE SEQUENCE [LARGE SCALE GENOMIC DNA]</scope>
    <source>
        <strain evidence="2">DCEP-RM93F</strain>
        <strain evidence="1">DCEP-RM93M</strain>
    </source>
</reference>
<dbReference type="AlphaFoldDB" id="A0A085M3K2"/>
<dbReference type="EMBL" id="KL363235">
    <property type="protein sequence ID" value="KFD51798.1"/>
    <property type="molecule type" value="Genomic_DNA"/>
</dbReference>
<dbReference type="EMBL" id="KL367505">
    <property type="protein sequence ID" value="KFD68340.1"/>
    <property type="molecule type" value="Genomic_DNA"/>
</dbReference>
<gene>
    <name evidence="1" type="ORF">M513_07325</name>
    <name evidence="2" type="ORF">M514_07325</name>
</gene>
<evidence type="ECO:0000313" key="2">
    <source>
        <dbReference type="EMBL" id="KFD68340.1"/>
    </source>
</evidence>
<organism evidence="1 3">
    <name type="scientific">Trichuris suis</name>
    <name type="common">pig whipworm</name>
    <dbReference type="NCBI Taxonomy" id="68888"/>
    <lineage>
        <taxon>Eukaryota</taxon>
        <taxon>Metazoa</taxon>
        <taxon>Ecdysozoa</taxon>
        <taxon>Nematoda</taxon>
        <taxon>Enoplea</taxon>
        <taxon>Dorylaimia</taxon>
        <taxon>Trichinellida</taxon>
        <taxon>Trichuridae</taxon>
        <taxon>Trichuris</taxon>
    </lineage>
</organism>